<name>A0A381QKR2_9ZZZZ</name>
<dbReference type="Pfam" id="PF05118">
    <property type="entry name" value="Asp_Arg_Hydrox"/>
    <property type="match status" value="1"/>
</dbReference>
<proteinExistence type="predicted"/>
<dbReference type="AlphaFoldDB" id="A0A381QKR2"/>
<organism evidence="2">
    <name type="scientific">marine metagenome</name>
    <dbReference type="NCBI Taxonomy" id="408172"/>
    <lineage>
        <taxon>unclassified sequences</taxon>
        <taxon>metagenomes</taxon>
        <taxon>ecological metagenomes</taxon>
    </lineage>
</organism>
<evidence type="ECO:0000313" key="2">
    <source>
        <dbReference type="EMBL" id="SUZ79946.1"/>
    </source>
</evidence>
<dbReference type="InterPro" id="IPR007803">
    <property type="entry name" value="Asp/Arg/Pro-Hydrxlase"/>
</dbReference>
<sequence>MVEALKQVEEIAPWPKESIHKKYHQICLTKREGQSAPDCFYEGSGGIYRTMVDGQEVIRQQELDERDYCTFIPEINHTYFRIVYDTLREFVSQQYDGQLGRVRLIKSVPRNCLSWHRDPEPRLHVPIVTNIGAKMVIEDEVKHLPIGRAWYTNTIFYHSQFNGGEQDRVHLVTSVTRKESFWTMG</sequence>
<evidence type="ECO:0000259" key="1">
    <source>
        <dbReference type="Pfam" id="PF05118"/>
    </source>
</evidence>
<dbReference type="InterPro" id="IPR027443">
    <property type="entry name" value="IPNS-like_sf"/>
</dbReference>
<gene>
    <name evidence="2" type="ORF">METZ01_LOCUS32800</name>
</gene>
<dbReference type="SUPFAM" id="SSF51197">
    <property type="entry name" value="Clavaminate synthase-like"/>
    <property type="match status" value="1"/>
</dbReference>
<dbReference type="Gene3D" id="2.60.120.330">
    <property type="entry name" value="B-lactam Antibiotic, Isopenicillin N Synthase, Chain"/>
    <property type="match status" value="1"/>
</dbReference>
<reference evidence="2" key="1">
    <citation type="submission" date="2018-05" db="EMBL/GenBank/DDBJ databases">
        <authorList>
            <person name="Lanie J.A."/>
            <person name="Ng W.-L."/>
            <person name="Kazmierczak K.M."/>
            <person name="Andrzejewski T.M."/>
            <person name="Davidsen T.M."/>
            <person name="Wayne K.J."/>
            <person name="Tettelin H."/>
            <person name="Glass J.I."/>
            <person name="Rusch D."/>
            <person name="Podicherti R."/>
            <person name="Tsui H.-C.T."/>
            <person name="Winkler M.E."/>
        </authorList>
    </citation>
    <scope>NUCLEOTIDE SEQUENCE</scope>
</reference>
<feature type="domain" description="Aspartyl/asparaginy/proline hydroxylase" evidence="1">
    <location>
        <begin position="87"/>
        <end position="177"/>
    </location>
</feature>
<protein>
    <recommendedName>
        <fullName evidence="1">Aspartyl/asparaginy/proline hydroxylase domain-containing protein</fullName>
    </recommendedName>
</protein>
<dbReference type="EMBL" id="UINC01001407">
    <property type="protein sequence ID" value="SUZ79946.1"/>
    <property type="molecule type" value="Genomic_DNA"/>
</dbReference>
<accession>A0A381QKR2</accession>